<comment type="caution">
    <text evidence="1">The sequence shown here is derived from an EMBL/GenBank/DDBJ whole genome shotgun (WGS) entry which is preliminary data.</text>
</comment>
<accession>A0ABT2NL70</accession>
<reference evidence="2" key="1">
    <citation type="submission" date="2023-07" db="EMBL/GenBank/DDBJ databases">
        <title>Defluviimonas sediminis sp. nov., isolated from mangrove sediment.</title>
        <authorList>
            <person name="Liu L."/>
            <person name="Li J."/>
            <person name="Huang Y."/>
            <person name="Pan J."/>
            <person name="Li M."/>
        </authorList>
    </citation>
    <scope>NUCLEOTIDE SEQUENCE [LARGE SCALE GENOMIC DNA]</scope>
    <source>
        <strain evidence="2">FT324</strain>
    </source>
</reference>
<dbReference type="RefSeq" id="WP_261493703.1">
    <property type="nucleotide sequence ID" value="NZ_JAOCQF010000001.1"/>
</dbReference>
<keyword evidence="1" id="KW-0067">ATP-binding</keyword>
<organism evidence="1 2">
    <name type="scientific">Albidovulum sediminis</name>
    <dbReference type="NCBI Taxonomy" id="3066345"/>
    <lineage>
        <taxon>Bacteria</taxon>
        <taxon>Pseudomonadati</taxon>
        <taxon>Pseudomonadota</taxon>
        <taxon>Alphaproteobacteria</taxon>
        <taxon>Rhodobacterales</taxon>
        <taxon>Paracoccaceae</taxon>
        <taxon>Albidovulum</taxon>
    </lineage>
</organism>
<dbReference type="Pfam" id="PF13481">
    <property type="entry name" value="AAA_25"/>
    <property type="match status" value="1"/>
</dbReference>
<dbReference type="InterPro" id="IPR027417">
    <property type="entry name" value="P-loop_NTPase"/>
</dbReference>
<dbReference type="Gene3D" id="3.40.50.300">
    <property type="entry name" value="P-loop containing nucleotide triphosphate hydrolases"/>
    <property type="match status" value="1"/>
</dbReference>
<dbReference type="SUPFAM" id="SSF52540">
    <property type="entry name" value="P-loop containing nucleoside triphosphate hydrolases"/>
    <property type="match status" value="1"/>
</dbReference>
<gene>
    <name evidence="1" type="ORF">N5I32_01930</name>
</gene>
<keyword evidence="1" id="KW-0547">Nucleotide-binding</keyword>
<name>A0ABT2NL70_9RHOB</name>
<evidence type="ECO:0000313" key="1">
    <source>
        <dbReference type="EMBL" id="MCT8328265.1"/>
    </source>
</evidence>
<keyword evidence="1" id="KW-0347">Helicase</keyword>
<dbReference type="GO" id="GO:0004386">
    <property type="term" value="F:helicase activity"/>
    <property type="evidence" value="ECO:0007669"/>
    <property type="project" value="UniProtKB-KW"/>
</dbReference>
<proteinExistence type="predicted"/>
<protein>
    <submittedName>
        <fullName evidence="1">Helicase RepA family protein</fullName>
    </submittedName>
</protein>
<sequence>MTVDQVRQMMSAAEEIDPSRAAPGVGDKTVTPLRRGLADHAKRLLARIEFAGEISPSLDRDYVIKGWIDRGGLSIVYGDANAGKSFFAVDVAHHVHAGATWAGCKVRRGAVLYVAAEGGALFDNRLAARHANFMVLRGPIRFGGRGSDGPPLADTVRHLAEIHGPFALIIVDTLARTMAGDENTAPDVAALLRDLDLIRERTGAHVMVVHHNGKDASRGARGHSSLRAAVDTELHLSKDEDGRRLVRVTKQRDGETGLERRFTLKQVQLGSDADGDPVTTCIVQHEEREEQRLF</sequence>
<keyword evidence="2" id="KW-1185">Reference proteome</keyword>
<dbReference type="EMBL" id="JAOCQF010000001">
    <property type="protein sequence ID" value="MCT8328265.1"/>
    <property type="molecule type" value="Genomic_DNA"/>
</dbReference>
<keyword evidence="1" id="KW-0378">Hydrolase</keyword>
<dbReference type="Proteomes" id="UP001205601">
    <property type="component" value="Unassembled WGS sequence"/>
</dbReference>
<evidence type="ECO:0000313" key="2">
    <source>
        <dbReference type="Proteomes" id="UP001205601"/>
    </source>
</evidence>